<dbReference type="EMBL" id="CCAG010003754">
    <property type="status" value="NOT_ANNOTATED_CDS"/>
    <property type="molecule type" value="Genomic_DNA"/>
</dbReference>
<feature type="domain" description="Ig-like" evidence="10">
    <location>
        <begin position="1086"/>
        <end position="1172"/>
    </location>
</feature>
<evidence type="ECO:0000256" key="5">
    <source>
        <dbReference type="ARBA" id="ARBA00022889"/>
    </source>
</evidence>
<keyword evidence="9" id="KW-0393">Immunoglobulin domain</keyword>
<evidence type="ECO:0000259" key="10">
    <source>
        <dbReference type="PROSITE" id="PS50835"/>
    </source>
</evidence>
<evidence type="ECO:0000256" key="8">
    <source>
        <dbReference type="ARBA" id="ARBA00023157"/>
    </source>
</evidence>
<dbReference type="PROSITE" id="PS50835">
    <property type="entry name" value="IG_LIKE"/>
    <property type="match status" value="7"/>
</dbReference>
<dbReference type="SMART" id="SM00409">
    <property type="entry name" value="IG"/>
    <property type="match status" value="7"/>
</dbReference>
<protein>
    <recommendedName>
        <fullName evidence="10">Ig-like domain-containing protein</fullName>
    </recommendedName>
</protein>
<feature type="domain" description="Ig-like" evidence="10">
    <location>
        <begin position="1177"/>
        <end position="1274"/>
    </location>
</feature>
<dbReference type="GO" id="GO:0048812">
    <property type="term" value="P:neuron projection morphogenesis"/>
    <property type="evidence" value="ECO:0007669"/>
    <property type="project" value="UniProtKB-ARBA"/>
</dbReference>
<dbReference type="STRING" id="37546.A0A1B0G700"/>
<sequence length="1465" mass="159942">MSLICPAQGFPMPAFSSMAPNVEIKDKAGIFLGFANKSLALLCPGQAYPKPSYSVPPKISIGERRKDAEASVNNSVSIFCPAQSYPVPVYSDVETSAQQKPVGHVGPRISIGQRLSDATARQGATFTMFCPAQAYPMPNYRVLLTYIIFYFAEPMGSVAPKISVENRLKNAEAPQKNTASLFCPGQAYPVPRFGQFKGNLSLKQYFLYNVLEPVDIAGPRLTSGDKTRIVDEMLNGSITLLCPSQAYPVPIFSSTVPKVNSLAKFDVKTFAIRTTFALLCPAQGYPVPIFSTAPKVPPVSARPIRIGILTCVSLLCPAQAYPKPHFRATKPISGTAPRIPTVMSKPFELRQNTSLSLLCPAQGYPAPTFSLLSNDIKRSWLERTQAHDIALFCPAQAYPVPAFSTFSDVTEPTGAKAPTLPGDVQWSGIVRKKKPIGFKKPNFPDEVQTFAHQAPVKNTLALICQGQAYPVPIFSKPLGKAKDYLLTEPMGSKAPTFSSDSKGSIFVRSTQSSFALLCQAQAYPVPIISSSLSGAHNKVKFVPCSAITFLDKPMGSKAPTFNTDTTSVSYTRSVGQSFALLCQAQAYPVPIISVSTITGFSSKSSTDLVLLCQAQAYPVPIFSIHHMFSIRLKYVSVHFVSQKISQNVYKMSYNLEPMGAKAPSFSNYIASLTIYRRYGESFAFFCEAQGYPVPLLSLEPVGAKPPTFSGESKSFMFFKEIGQSFAILCQAQAYPVPIIRVSPKISGGRLQELTRETSHSVVILCLAQSNPTPVFSVAPKLSGDRLQECTMNFHDSFALLCQAQSYPMPIFSIEINEISQGSPSVLHCPGQAYPVPLHRWYKFIDGTTRKQAVILNDRVKQVSGTLIIKDAVVEDSGKYLCVVNNSVGGESVETVLTVTAPLSAKIDPPTQTVDFGRPAVFTCQYTGNPIKTISWLKDGKAIDHNDPVLRIESVKKEDKGMYQCFVRNDQESAEASAELKLGGRFDPPVIRQTFPEETMEPGPSVFLRCVAGGNPTPEISWELDGKKIANNERYQVGQYVTVNGDVVSFLNITSVHANDGGLYKCIAKSKVGVAEHSAKLNVYGLPYIRQMEKKAIVAGETLYVTCPVAGYPIDSIVWERDNRALPINRKQKVFPNGTLIIENVERNSDQATYTCVAKNAEGYSARGSLEVQVMVPPQIVPFDFGSDIINMNDMVSATCTVNKGDMPLELYWTTAPEPKWGVGRLMTNDGILITKTTQRISMLSIESVHARHRANYTCAARNAAGVAYHTAELRVNVPFEFGEESVNELEMVSASCTVNKGDLPLDVAWLKNGGRIYTNDGVVVTKTSLRMSVLTIESVRARHAGNYTCVATNNAGVTKYWTLLRVNVLPQIIAFDFGEESINELDMVSASCTVNKGDLPMDIYWTKNGGRLYTNDGLVVMRNSPRLSVLSLESVRARHAGNYTCVATNNAGVTKQSSLLAVNGY</sequence>
<feature type="domain" description="Ig-like" evidence="10">
    <location>
        <begin position="901"/>
        <end position="980"/>
    </location>
</feature>
<dbReference type="SUPFAM" id="SSF48726">
    <property type="entry name" value="Immunoglobulin"/>
    <property type="match status" value="7"/>
</dbReference>
<dbReference type="InterPro" id="IPR003599">
    <property type="entry name" value="Ig_sub"/>
</dbReference>
<dbReference type="Proteomes" id="UP000092444">
    <property type="component" value="Unassembled WGS sequence"/>
</dbReference>
<evidence type="ECO:0000256" key="2">
    <source>
        <dbReference type="ARBA" id="ARBA00022692"/>
    </source>
</evidence>
<dbReference type="InterPro" id="IPR013098">
    <property type="entry name" value="Ig_I-set"/>
</dbReference>
<evidence type="ECO:0000256" key="9">
    <source>
        <dbReference type="ARBA" id="ARBA00023319"/>
    </source>
</evidence>
<dbReference type="FunFam" id="2.60.40.10:FF:000308">
    <property type="entry name" value="Down syndrome cell adhesion molecule, isoform D"/>
    <property type="match status" value="1"/>
</dbReference>
<dbReference type="EMBL" id="CCAG010003753">
    <property type="status" value="NOT_ANNOTATED_CDS"/>
    <property type="molecule type" value="Genomic_DNA"/>
</dbReference>
<dbReference type="SMART" id="SM00408">
    <property type="entry name" value="IGc2"/>
    <property type="match status" value="7"/>
</dbReference>
<dbReference type="FunFam" id="2.60.40.10:FF:000324">
    <property type="entry name" value="Down syndrome cell adhesion molecule, isoform D"/>
    <property type="match status" value="1"/>
</dbReference>
<keyword evidence="12" id="KW-1185">Reference proteome</keyword>
<dbReference type="CDD" id="cd20958">
    <property type="entry name" value="IgI_5_Dscam"/>
    <property type="match status" value="1"/>
</dbReference>
<evidence type="ECO:0000313" key="12">
    <source>
        <dbReference type="Proteomes" id="UP000092444"/>
    </source>
</evidence>
<dbReference type="InterPro" id="IPR003598">
    <property type="entry name" value="Ig_sub2"/>
</dbReference>
<feature type="domain" description="Ig-like" evidence="10">
    <location>
        <begin position="1278"/>
        <end position="1354"/>
    </location>
</feature>
<keyword evidence="3" id="KW-0732">Signal</keyword>
<keyword evidence="7" id="KW-0472">Membrane</keyword>
<dbReference type="EMBL" id="CCAG010003752">
    <property type="status" value="NOT_ANNOTATED_CDS"/>
    <property type="molecule type" value="Genomic_DNA"/>
</dbReference>
<dbReference type="VEuPathDB" id="VectorBase:GMOY009093"/>
<dbReference type="InterPro" id="IPR036179">
    <property type="entry name" value="Ig-like_dom_sf"/>
</dbReference>
<dbReference type="GO" id="GO:0007155">
    <property type="term" value="P:cell adhesion"/>
    <property type="evidence" value="ECO:0007669"/>
    <property type="project" value="UniProtKB-KW"/>
</dbReference>
<evidence type="ECO:0000313" key="11">
    <source>
        <dbReference type="EnsemblMetazoa" id="GMOY009093-PA"/>
    </source>
</evidence>
<dbReference type="Pfam" id="PF07679">
    <property type="entry name" value="I-set"/>
    <property type="match status" value="2"/>
</dbReference>
<name>A0A1B0G700_GLOMM</name>
<keyword evidence="2" id="KW-0812">Transmembrane</keyword>
<dbReference type="CDD" id="cd20956">
    <property type="entry name" value="IgI_4_Dscam"/>
    <property type="match status" value="1"/>
</dbReference>
<dbReference type="FunFam" id="2.60.40.10:FF:000017">
    <property type="entry name" value="Down syndrome cell adhesion molecule b"/>
    <property type="match status" value="4"/>
</dbReference>
<dbReference type="GO" id="GO:0043005">
    <property type="term" value="C:neuron projection"/>
    <property type="evidence" value="ECO:0007669"/>
    <property type="project" value="TreeGrafter"/>
</dbReference>
<dbReference type="InterPro" id="IPR013783">
    <property type="entry name" value="Ig-like_fold"/>
</dbReference>
<dbReference type="FunFam" id="2.60.40.10:FF:000302">
    <property type="entry name" value="Down syndrome cell adhesion molecule, isoform D"/>
    <property type="match status" value="1"/>
</dbReference>
<dbReference type="EnsemblMetazoa" id="GMOY009093-RA">
    <property type="protein sequence ID" value="GMOY009093-PA"/>
    <property type="gene ID" value="GMOY009093"/>
</dbReference>
<feature type="domain" description="Ig-like" evidence="10">
    <location>
        <begin position="809"/>
        <end position="897"/>
    </location>
</feature>
<dbReference type="PANTHER" id="PTHR12231">
    <property type="entry name" value="CTX-RELATED TYPE I TRANSMEMBRANE PROTEIN"/>
    <property type="match status" value="1"/>
</dbReference>
<keyword evidence="8" id="KW-1015">Disulfide bond</keyword>
<feature type="domain" description="Ig-like" evidence="10">
    <location>
        <begin position="987"/>
        <end position="1081"/>
    </location>
</feature>
<accession>A0A1B0G700</accession>
<organism evidence="11 12">
    <name type="scientific">Glossina morsitans morsitans</name>
    <name type="common">Savannah tsetse fly</name>
    <dbReference type="NCBI Taxonomy" id="37546"/>
    <lineage>
        <taxon>Eukaryota</taxon>
        <taxon>Metazoa</taxon>
        <taxon>Ecdysozoa</taxon>
        <taxon>Arthropoda</taxon>
        <taxon>Hexapoda</taxon>
        <taxon>Insecta</taxon>
        <taxon>Pterygota</taxon>
        <taxon>Neoptera</taxon>
        <taxon>Endopterygota</taxon>
        <taxon>Diptera</taxon>
        <taxon>Brachycera</taxon>
        <taxon>Muscomorpha</taxon>
        <taxon>Hippoboscoidea</taxon>
        <taxon>Glossinidae</taxon>
        <taxon>Glossina</taxon>
    </lineage>
</organism>
<feature type="domain" description="Ig-like" evidence="10">
    <location>
        <begin position="1370"/>
        <end position="1461"/>
    </location>
</feature>
<evidence type="ECO:0000256" key="6">
    <source>
        <dbReference type="ARBA" id="ARBA00022989"/>
    </source>
</evidence>
<comment type="subcellular location">
    <subcellularLocation>
        <location evidence="1">Membrane</location>
        <topology evidence="1">Single-pass membrane protein</topology>
    </subcellularLocation>
</comment>
<dbReference type="InterPro" id="IPR007110">
    <property type="entry name" value="Ig-like_dom"/>
</dbReference>
<dbReference type="CDD" id="cd20957">
    <property type="entry name" value="IgC2_3_Dscam"/>
    <property type="match status" value="1"/>
</dbReference>
<dbReference type="GO" id="GO:0016020">
    <property type="term" value="C:membrane"/>
    <property type="evidence" value="ECO:0007669"/>
    <property type="project" value="UniProtKB-SubCell"/>
</dbReference>
<proteinExistence type="predicted"/>
<reference evidence="11" key="1">
    <citation type="submission" date="2020-05" db="UniProtKB">
        <authorList>
            <consortium name="EnsemblMetazoa"/>
        </authorList>
    </citation>
    <scope>IDENTIFICATION</scope>
    <source>
        <strain evidence="11">Yale</strain>
    </source>
</reference>
<keyword evidence="5" id="KW-0130">Cell adhesion</keyword>
<dbReference type="InterPro" id="IPR051170">
    <property type="entry name" value="Neural/epithelial_adhesion"/>
</dbReference>
<evidence type="ECO:0000256" key="4">
    <source>
        <dbReference type="ARBA" id="ARBA00022737"/>
    </source>
</evidence>
<dbReference type="Pfam" id="PF13927">
    <property type="entry name" value="Ig_3"/>
    <property type="match status" value="4"/>
</dbReference>
<evidence type="ECO:0000256" key="1">
    <source>
        <dbReference type="ARBA" id="ARBA00004167"/>
    </source>
</evidence>
<keyword evidence="6" id="KW-1133">Transmembrane helix</keyword>
<keyword evidence="4" id="KW-0677">Repeat</keyword>
<dbReference type="EMBL" id="CCAG010003751">
    <property type="status" value="NOT_ANNOTATED_CDS"/>
    <property type="molecule type" value="Genomic_DNA"/>
</dbReference>
<dbReference type="Gene3D" id="2.60.40.10">
    <property type="entry name" value="Immunoglobulins"/>
    <property type="match status" value="7"/>
</dbReference>
<evidence type="ECO:0000256" key="7">
    <source>
        <dbReference type="ARBA" id="ARBA00023136"/>
    </source>
</evidence>
<dbReference type="PhylomeDB" id="A0A1B0G700"/>
<dbReference type="PANTHER" id="PTHR12231:SF253">
    <property type="entry name" value="DPR-INTERACTING PROTEIN ETA, ISOFORM B-RELATED"/>
    <property type="match status" value="1"/>
</dbReference>
<evidence type="ECO:0000256" key="3">
    <source>
        <dbReference type="ARBA" id="ARBA00022729"/>
    </source>
</evidence>